<protein>
    <submittedName>
        <fullName evidence="4">Uncharacterized protein</fullName>
    </submittedName>
</protein>
<comment type="similarity">
    <text evidence="1">Belongs to the short-chain dehydrogenases/reductases (SDR) family.</text>
</comment>
<gene>
    <name evidence="4" type="ORF">BDY21DRAFT_373501</name>
</gene>
<dbReference type="Proteomes" id="UP000799766">
    <property type="component" value="Unassembled WGS sequence"/>
</dbReference>
<evidence type="ECO:0000256" key="1">
    <source>
        <dbReference type="ARBA" id="ARBA00006484"/>
    </source>
</evidence>
<keyword evidence="2" id="KW-0521">NADP</keyword>
<reference evidence="4" key="1">
    <citation type="journal article" date="2020" name="Stud. Mycol.">
        <title>101 Dothideomycetes genomes: a test case for predicting lifestyles and emergence of pathogens.</title>
        <authorList>
            <person name="Haridas S."/>
            <person name="Albert R."/>
            <person name="Binder M."/>
            <person name="Bloem J."/>
            <person name="Labutti K."/>
            <person name="Salamov A."/>
            <person name="Andreopoulos B."/>
            <person name="Baker S."/>
            <person name="Barry K."/>
            <person name="Bills G."/>
            <person name="Bluhm B."/>
            <person name="Cannon C."/>
            <person name="Castanera R."/>
            <person name="Culley D."/>
            <person name="Daum C."/>
            <person name="Ezra D."/>
            <person name="Gonzalez J."/>
            <person name="Henrissat B."/>
            <person name="Kuo A."/>
            <person name="Liang C."/>
            <person name="Lipzen A."/>
            <person name="Lutzoni F."/>
            <person name="Magnuson J."/>
            <person name="Mondo S."/>
            <person name="Nolan M."/>
            <person name="Ohm R."/>
            <person name="Pangilinan J."/>
            <person name="Park H.-J."/>
            <person name="Ramirez L."/>
            <person name="Alfaro M."/>
            <person name="Sun H."/>
            <person name="Tritt A."/>
            <person name="Yoshinaga Y."/>
            <person name="Zwiers L.-H."/>
            <person name="Turgeon B."/>
            <person name="Goodwin S."/>
            <person name="Spatafora J."/>
            <person name="Crous P."/>
            <person name="Grigoriev I."/>
        </authorList>
    </citation>
    <scope>NUCLEOTIDE SEQUENCE</scope>
    <source>
        <strain evidence="4">ATCC 16933</strain>
    </source>
</reference>
<keyword evidence="3" id="KW-0560">Oxidoreductase</keyword>
<dbReference type="PANTHER" id="PTHR24320:SF252">
    <property type="entry name" value="DEHYDROGENASE_REDUCTASE FAMILY PROTEIN, PUTATIVE (AFU_ORTHOLOGUE AFUA_3G08550)-RELATED"/>
    <property type="match status" value="1"/>
</dbReference>
<dbReference type="InterPro" id="IPR002347">
    <property type="entry name" value="SDR_fam"/>
</dbReference>
<evidence type="ECO:0000313" key="4">
    <source>
        <dbReference type="EMBL" id="KAF2455432.1"/>
    </source>
</evidence>
<keyword evidence="5" id="KW-1185">Reference proteome</keyword>
<dbReference type="Pfam" id="PF00106">
    <property type="entry name" value="adh_short"/>
    <property type="match status" value="1"/>
</dbReference>
<organism evidence="4 5">
    <name type="scientific">Lineolata rhizophorae</name>
    <dbReference type="NCBI Taxonomy" id="578093"/>
    <lineage>
        <taxon>Eukaryota</taxon>
        <taxon>Fungi</taxon>
        <taxon>Dikarya</taxon>
        <taxon>Ascomycota</taxon>
        <taxon>Pezizomycotina</taxon>
        <taxon>Dothideomycetes</taxon>
        <taxon>Dothideomycetes incertae sedis</taxon>
        <taxon>Lineolatales</taxon>
        <taxon>Lineolataceae</taxon>
        <taxon>Lineolata</taxon>
    </lineage>
</organism>
<evidence type="ECO:0000256" key="2">
    <source>
        <dbReference type="ARBA" id="ARBA00022857"/>
    </source>
</evidence>
<evidence type="ECO:0000256" key="3">
    <source>
        <dbReference type="ARBA" id="ARBA00023002"/>
    </source>
</evidence>
<accession>A0A6A6NVE7</accession>
<dbReference type="PANTHER" id="PTHR24320">
    <property type="entry name" value="RETINOL DEHYDROGENASE"/>
    <property type="match status" value="1"/>
</dbReference>
<dbReference type="PRINTS" id="PR00081">
    <property type="entry name" value="GDHRDH"/>
</dbReference>
<dbReference type="EMBL" id="MU001687">
    <property type="protein sequence ID" value="KAF2455432.1"/>
    <property type="molecule type" value="Genomic_DNA"/>
</dbReference>
<evidence type="ECO:0000313" key="5">
    <source>
        <dbReference type="Proteomes" id="UP000799766"/>
    </source>
</evidence>
<dbReference type="SUPFAM" id="SSF51735">
    <property type="entry name" value="NAD(P)-binding Rossmann-fold domains"/>
    <property type="match status" value="1"/>
</dbReference>
<dbReference type="GO" id="GO:0016491">
    <property type="term" value="F:oxidoreductase activity"/>
    <property type="evidence" value="ECO:0007669"/>
    <property type="project" value="UniProtKB-KW"/>
</dbReference>
<name>A0A6A6NVE7_9PEZI</name>
<dbReference type="AlphaFoldDB" id="A0A6A6NVE7"/>
<proteinExistence type="inferred from homology"/>
<sequence>MGVFGFLLRQFIARPAPIPEDVKLDGLTALITGATGGIGLEVARELVGHGVRRIILGVRDPQKGEEAKAELTRMDCVVEVWTVDCEEWKSTVAFGQRAQALDRLDIVILNAGVKKLKYSRAKTGHETNLQVNYLSTALLSLMLFVPLRATARRTKKPGRLSIVSCEVHLTPFRERSATKVLSHMNHKDTFTPFSPERYYTTKLLNVLWGRELSSRTDPKEVIVNVVNPGLCRTEIHRYEESHSFRLFQRLFGWNPAIGGHCVADAAVVADSDSHGAYISEMHVTEPSKFVSSTDGRATQSKLWLETMQLLRAEVPGAKLVAL</sequence>
<dbReference type="OrthoDB" id="542013at2759"/>
<dbReference type="InterPro" id="IPR036291">
    <property type="entry name" value="NAD(P)-bd_dom_sf"/>
</dbReference>
<dbReference type="Gene3D" id="3.40.50.720">
    <property type="entry name" value="NAD(P)-binding Rossmann-like Domain"/>
    <property type="match status" value="1"/>
</dbReference>